<dbReference type="Proteomes" id="UP000823897">
    <property type="component" value="Unassembled WGS sequence"/>
</dbReference>
<sequence>MKFKLTSLEKKWVLYDVGNSAFTMMVSTIFPIYFNFLAGNAGISDVDYLAYWGYATSICTLLVAILGPTLGAVADTKNFKKTIFCIAMGVGVFGCILLGFLSSWIWFLGVFVLAKTGYSASLVFYDAMLTDVTEPERMDTVSSHGYAWGYIGSCIPFVACLGIVLGGGSLGMDMQTSMILAFLITALWWLFSSVPLLRSYRQRYFAEAGEHVVRNSFQRLGRTFAELVKQKQIFVFLLAFFFYIDGVYTVIDMATAYGQALGLDSTGLLLALLVTQIVAFPSVLIFSRIIKNVSPEKIITICIAAYFCIAVYAYWLDSQLDFWILAVLVGMFQGTIQALSRSYFAKIIPAEKSGEYFGIYDICGKGASVLGTALVSFLSQVTGSINIGVSALSVMFLIGLVLFQFSARLNRQAAKEQGKK</sequence>
<evidence type="ECO:0000256" key="1">
    <source>
        <dbReference type="ARBA" id="ARBA00004127"/>
    </source>
</evidence>
<feature type="transmembrane region" description="Helical" evidence="6">
    <location>
        <begin position="12"/>
        <end position="36"/>
    </location>
</feature>
<keyword evidence="5 6" id="KW-0472">Membrane</keyword>
<dbReference type="AlphaFoldDB" id="A0A9D2R6N1"/>
<dbReference type="SUPFAM" id="SSF103473">
    <property type="entry name" value="MFS general substrate transporter"/>
    <property type="match status" value="1"/>
</dbReference>
<name>A0A9D2R6N1_9FIRM</name>
<dbReference type="InterPro" id="IPR050495">
    <property type="entry name" value="ATG22/LtaA_families"/>
</dbReference>
<gene>
    <name evidence="7" type="ORF">H9911_04170</name>
</gene>
<feature type="transmembrane region" description="Helical" evidence="6">
    <location>
        <begin position="233"/>
        <end position="251"/>
    </location>
</feature>
<feature type="transmembrane region" description="Helical" evidence="6">
    <location>
        <begin position="82"/>
        <end position="100"/>
    </location>
</feature>
<protein>
    <submittedName>
        <fullName evidence="7">MFS transporter</fullName>
    </submittedName>
</protein>
<dbReference type="PANTHER" id="PTHR23519">
    <property type="entry name" value="AUTOPHAGY-RELATED PROTEIN 22"/>
    <property type="match status" value="1"/>
</dbReference>
<feature type="transmembrane region" description="Helical" evidence="6">
    <location>
        <begin position="322"/>
        <end position="344"/>
    </location>
</feature>
<comment type="subcellular location">
    <subcellularLocation>
        <location evidence="1">Endomembrane system</location>
        <topology evidence="1">Multi-pass membrane protein</topology>
    </subcellularLocation>
</comment>
<accession>A0A9D2R6N1</accession>
<keyword evidence="3 6" id="KW-0812">Transmembrane</keyword>
<keyword evidence="4 6" id="KW-1133">Transmembrane helix</keyword>
<evidence type="ECO:0000313" key="8">
    <source>
        <dbReference type="Proteomes" id="UP000823897"/>
    </source>
</evidence>
<dbReference type="InterPro" id="IPR036259">
    <property type="entry name" value="MFS_trans_sf"/>
</dbReference>
<dbReference type="GO" id="GO:0012505">
    <property type="term" value="C:endomembrane system"/>
    <property type="evidence" value="ECO:0007669"/>
    <property type="project" value="UniProtKB-SubCell"/>
</dbReference>
<feature type="transmembrane region" description="Helical" evidence="6">
    <location>
        <begin position="48"/>
        <end position="70"/>
    </location>
</feature>
<comment type="caution">
    <text evidence="7">The sequence shown here is derived from an EMBL/GenBank/DDBJ whole genome shotgun (WGS) entry which is preliminary data.</text>
</comment>
<feature type="transmembrane region" description="Helical" evidence="6">
    <location>
        <begin position="385"/>
        <end position="405"/>
    </location>
</feature>
<dbReference type="Gene3D" id="1.20.1250.20">
    <property type="entry name" value="MFS general substrate transporter like domains"/>
    <property type="match status" value="1"/>
</dbReference>
<feature type="transmembrane region" description="Helical" evidence="6">
    <location>
        <begin position="298"/>
        <end position="316"/>
    </location>
</feature>
<reference evidence="7" key="1">
    <citation type="journal article" date="2021" name="PeerJ">
        <title>Extensive microbial diversity within the chicken gut microbiome revealed by metagenomics and culture.</title>
        <authorList>
            <person name="Gilroy R."/>
            <person name="Ravi A."/>
            <person name="Getino M."/>
            <person name="Pursley I."/>
            <person name="Horton D.L."/>
            <person name="Alikhan N.F."/>
            <person name="Baker D."/>
            <person name="Gharbi K."/>
            <person name="Hall N."/>
            <person name="Watson M."/>
            <person name="Adriaenssens E.M."/>
            <person name="Foster-Nyarko E."/>
            <person name="Jarju S."/>
            <person name="Secka A."/>
            <person name="Antonio M."/>
            <person name="Oren A."/>
            <person name="Chaudhuri R.R."/>
            <person name="La Ragione R."/>
            <person name="Hildebrand F."/>
            <person name="Pallen M.J."/>
        </authorList>
    </citation>
    <scope>NUCLEOTIDE SEQUENCE</scope>
    <source>
        <strain evidence="7">ChiGjej3B3-11674</strain>
    </source>
</reference>
<feature type="transmembrane region" description="Helical" evidence="6">
    <location>
        <begin position="146"/>
        <end position="166"/>
    </location>
</feature>
<dbReference type="InterPro" id="IPR024671">
    <property type="entry name" value="Atg22-like"/>
</dbReference>
<feature type="transmembrane region" description="Helical" evidence="6">
    <location>
        <begin position="106"/>
        <end position="125"/>
    </location>
</feature>
<reference evidence="7" key="2">
    <citation type="submission" date="2021-04" db="EMBL/GenBank/DDBJ databases">
        <authorList>
            <person name="Gilroy R."/>
        </authorList>
    </citation>
    <scope>NUCLEOTIDE SEQUENCE</scope>
    <source>
        <strain evidence="7">ChiGjej3B3-11674</strain>
    </source>
</reference>
<proteinExistence type="predicted"/>
<feature type="transmembrane region" description="Helical" evidence="6">
    <location>
        <begin position="356"/>
        <end position="379"/>
    </location>
</feature>
<evidence type="ECO:0000256" key="4">
    <source>
        <dbReference type="ARBA" id="ARBA00022989"/>
    </source>
</evidence>
<evidence type="ECO:0000256" key="5">
    <source>
        <dbReference type="ARBA" id="ARBA00023136"/>
    </source>
</evidence>
<dbReference type="Pfam" id="PF11700">
    <property type="entry name" value="ATG22"/>
    <property type="match status" value="1"/>
</dbReference>
<dbReference type="PANTHER" id="PTHR23519:SF1">
    <property type="entry name" value="AUTOPHAGY-RELATED PROTEIN 22"/>
    <property type="match status" value="1"/>
</dbReference>
<feature type="transmembrane region" description="Helical" evidence="6">
    <location>
        <begin position="178"/>
        <end position="197"/>
    </location>
</feature>
<evidence type="ECO:0000256" key="3">
    <source>
        <dbReference type="ARBA" id="ARBA00022692"/>
    </source>
</evidence>
<evidence type="ECO:0000313" key="7">
    <source>
        <dbReference type="EMBL" id="HJD33721.1"/>
    </source>
</evidence>
<feature type="transmembrane region" description="Helical" evidence="6">
    <location>
        <begin position="266"/>
        <end position="286"/>
    </location>
</feature>
<organism evidence="7 8">
    <name type="scientific">Candidatus Mediterraneibacter tabaqchaliae</name>
    <dbReference type="NCBI Taxonomy" id="2838689"/>
    <lineage>
        <taxon>Bacteria</taxon>
        <taxon>Bacillati</taxon>
        <taxon>Bacillota</taxon>
        <taxon>Clostridia</taxon>
        <taxon>Lachnospirales</taxon>
        <taxon>Lachnospiraceae</taxon>
        <taxon>Mediterraneibacter</taxon>
    </lineage>
</organism>
<keyword evidence="2" id="KW-0813">Transport</keyword>
<dbReference type="EMBL" id="DWUV01000076">
    <property type="protein sequence ID" value="HJD33721.1"/>
    <property type="molecule type" value="Genomic_DNA"/>
</dbReference>
<evidence type="ECO:0000256" key="2">
    <source>
        <dbReference type="ARBA" id="ARBA00022448"/>
    </source>
</evidence>
<evidence type="ECO:0000256" key="6">
    <source>
        <dbReference type="SAM" id="Phobius"/>
    </source>
</evidence>